<evidence type="ECO:0000256" key="1">
    <source>
        <dbReference type="ARBA" id="ARBA00008779"/>
    </source>
</evidence>
<dbReference type="PANTHER" id="PTHR43108">
    <property type="entry name" value="N-ACETYLGLUCOSAMINE-6-SULFATASE FAMILY MEMBER"/>
    <property type="match status" value="1"/>
</dbReference>
<keyword evidence="2 4" id="KW-0378">Hydrolase</keyword>
<comment type="similarity">
    <text evidence="1">Belongs to the sulfatase family.</text>
</comment>
<dbReference type="PROSITE" id="PS51257">
    <property type="entry name" value="PROKAR_LIPOPROTEIN"/>
    <property type="match status" value="1"/>
</dbReference>
<evidence type="ECO:0000259" key="3">
    <source>
        <dbReference type="Pfam" id="PF16347"/>
    </source>
</evidence>
<gene>
    <name evidence="4" type="primary">betC_1</name>
    <name evidence="4" type="ORF">Pla163_02130</name>
</gene>
<dbReference type="AlphaFoldDB" id="A0A518CV61"/>
<dbReference type="EMBL" id="CP036290">
    <property type="protein sequence ID" value="QDU83117.1"/>
    <property type="molecule type" value="Genomic_DNA"/>
</dbReference>
<dbReference type="InterPro" id="IPR017850">
    <property type="entry name" value="Alkaline_phosphatase_core_sf"/>
</dbReference>
<dbReference type="SUPFAM" id="SSF53649">
    <property type="entry name" value="Alkaline phosphatase-like"/>
    <property type="match status" value="1"/>
</dbReference>
<sequence length="547" mass="62213">MHDPRRSFRSFAAVAVTSVAASCAVGTHDPALTPPTRPNIVFLFSDDHASHAIGAYARDPDMPFGQWLAGVDTTPNIDALAERGMRFRRSYCTNAICGPSRAVILTGKHSHVNGFMDNGDRFDGDQSTFPKLLRKAGYRTAMIGKWHLSSDPQGFDHWDVLPGQGDYYNPEFISAEGRRRVEGHCTDVVTDLALDWLDAQKDSNEPFLLMCQHKAPHRTWMPAARHLELWADEDLPEPPTLFDDYANRAPGALHQEMTIRDHMYPLYDLFVTPRAGEEAEQGDALDASGFRNLERMTPEQRAAWDAHYEPRNDAFLAANLTGDDLVRWKAQRYLKNYLRCVRGVDESVGRVVAWLEENDLAENTIVVYASDQGFYLGDHGWYDKRWMYEESFAMPLIVHWPGVTDAGAVDDHLVQNLDYAATFLDLAGVAVPNGVQGRSLVPLLRGAAPADWRDAIYYHYYAYPSVHMVPRHHGVRTADWKLVHYYPFDEWELFDLANDPDEQMNLYADPAHAEQRRALERRLRELQAEYGDETVTGVVPEWVEQYR</sequence>
<protein>
    <submittedName>
        <fullName evidence="4">Choline-sulfatase</fullName>
        <ecNumber evidence="4">3.1.6.6</ecNumber>
    </submittedName>
</protein>
<dbReference type="OrthoDB" id="237120at2"/>
<dbReference type="Proteomes" id="UP000319342">
    <property type="component" value="Chromosome"/>
</dbReference>
<accession>A0A518CV61</accession>
<dbReference type="PANTHER" id="PTHR43108:SF6">
    <property type="entry name" value="N-SULPHOGLUCOSAMINE SULPHOHYDROLASE"/>
    <property type="match status" value="1"/>
</dbReference>
<evidence type="ECO:0000313" key="5">
    <source>
        <dbReference type="Proteomes" id="UP000319342"/>
    </source>
</evidence>
<evidence type="ECO:0000256" key="2">
    <source>
        <dbReference type="ARBA" id="ARBA00022801"/>
    </source>
</evidence>
<keyword evidence="5" id="KW-1185">Reference proteome</keyword>
<dbReference type="PROSITE" id="PS00523">
    <property type="entry name" value="SULFATASE_1"/>
    <property type="match status" value="1"/>
</dbReference>
<dbReference type="InterPro" id="IPR024607">
    <property type="entry name" value="Sulfatase_CS"/>
</dbReference>
<dbReference type="RefSeq" id="WP_145182254.1">
    <property type="nucleotide sequence ID" value="NZ_CP036290.1"/>
</dbReference>
<dbReference type="Gene3D" id="3.40.720.10">
    <property type="entry name" value="Alkaline Phosphatase, subunit A"/>
    <property type="match status" value="1"/>
</dbReference>
<dbReference type="CDD" id="cd16031">
    <property type="entry name" value="G6S_like"/>
    <property type="match status" value="1"/>
</dbReference>
<proteinExistence type="inferred from homology"/>
<feature type="domain" description="N-sulphoglucosamine sulphohydrolase C-terminal" evidence="3">
    <location>
        <begin position="377"/>
        <end position="528"/>
    </location>
</feature>
<dbReference type="Pfam" id="PF16347">
    <property type="entry name" value="SGSH_C"/>
    <property type="match status" value="1"/>
</dbReference>
<evidence type="ECO:0000313" key="4">
    <source>
        <dbReference type="EMBL" id="QDU83117.1"/>
    </source>
</evidence>
<dbReference type="InterPro" id="IPR032506">
    <property type="entry name" value="SGSH_C"/>
</dbReference>
<dbReference type="GO" id="GO:0047753">
    <property type="term" value="F:choline-sulfatase activity"/>
    <property type="evidence" value="ECO:0007669"/>
    <property type="project" value="UniProtKB-EC"/>
</dbReference>
<name>A0A518CV61_9BACT</name>
<dbReference type="EC" id="3.1.6.6" evidence="4"/>
<dbReference type="PROSITE" id="PS00149">
    <property type="entry name" value="SULFATASE_2"/>
    <property type="match status" value="1"/>
</dbReference>
<organism evidence="4 5">
    <name type="scientific">Rohdeia mirabilis</name>
    <dbReference type="NCBI Taxonomy" id="2528008"/>
    <lineage>
        <taxon>Bacteria</taxon>
        <taxon>Pseudomonadati</taxon>
        <taxon>Planctomycetota</taxon>
        <taxon>Planctomycetia</taxon>
        <taxon>Planctomycetia incertae sedis</taxon>
        <taxon>Rohdeia</taxon>
    </lineage>
</organism>
<reference evidence="4 5" key="1">
    <citation type="submission" date="2019-02" db="EMBL/GenBank/DDBJ databases">
        <title>Deep-cultivation of Planctomycetes and their phenomic and genomic characterization uncovers novel biology.</title>
        <authorList>
            <person name="Wiegand S."/>
            <person name="Jogler M."/>
            <person name="Boedeker C."/>
            <person name="Pinto D."/>
            <person name="Vollmers J."/>
            <person name="Rivas-Marin E."/>
            <person name="Kohn T."/>
            <person name="Peeters S.H."/>
            <person name="Heuer A."/>
            <person name="Rast P."/>
            <person name="Oberbeckmann S."/>
            <person name="Bunk B."/>
            <person name="Jeske O."/>
            <person name="Meyerdierks A."/>
            <person name="Storesund J.E."/>
            <person name="Kallscheuer N."/>
            <person name="Luecker S."/>
            <person name="Lage O.M."/>
            <person name="Pohl T."/>
            <person name="Merkel B.J."/>
            <person name="Hornburger P."/>
            <person name="Mueller R.-W."/>
            <person name="Bruemmer F."/>
            <person name="Labrenz M."/>
            <person name="Spormann A.M."/>
            <person name="Op den Camp H."/>
            <person name="Overmann J."/>
            <person name="Amann R."/>
            <person name="Jetten M.S.M."/>
            <person name="Mascher T."/>
            <person name="Medema M.H."/>
            <person name="Devos D.P."/>
            <person name="Kaster A.-K."/>
            <person name="Ovreas L."/>
            <person name="Rohde M."/>
            <person name="Galperin M.Y."/>
            <person name="Jogler C."/>
        </authorList>
    </citation>
    <scope>NUCLEOTIDE SEQUENCE [LARGE SCALE GENOMIC DNA]</scope>
    <source>
        <strain evidence="4 5">Pla163</strain>
    </source>
</reference>